<accession>A0A0F7ZJH1</accession>
<keyword evidence="3" id="KW-1185">Reference proteome</keyword>
<dbReference type="CDD" id="cd02440">
    <property type="entry name" value="AdoMet_MTases"/>
    <property type="match status" value="1"/>
</dbReference>
<comment type="similarity">
    <text evidence="1">Belongs to the methyltransferase superfamily. LaeA methyltransferase family.</text>
</comment>
<dbReference type="InterPro" id="IPR029063">
    <property type="entry name" value="SAM-dependent_MTases_sf"/>
</dbReference>
<evidence type="ECO:0000313" key="2">
    <source>
        <dbReference type="EMBL" id="KJZ74401.1"/>
    </source>
</evidence>
<evidence type="ECO:0000313" key="3">
    <source>
        <dbReference type="Proteomes" id="UP000054481"/>
    </source>
</evidence>
<dbReference type="Proteomes" id="UP000054481">
    <property type="component" value="Unassembled WGS sequence"/>
</dbReference>
<organism evidence="2 3">
    <name type="scientific">Hirsutella minnesotensis 3608</name>
    <dbReference type="NCBI Taxonomy" id="1043627"/>
    <lineage>
        <taxon>Eukaryota</taxon>
        <taxon>Fungi</taxon>
        <taxon>Dikarya</taxon>
        <taxon>Ascomycota</taxon>
        <taxon>Pezizomycotina</taxon>
        <taxon>Sordariomycetes</taxon>
        <taxon>Hypocreomycetidae</taxon>
        <taxon>Hypocreales</taxon>
        <taxon>Ophiocordycipitaceae</taxon>
        <taxon>Hirsutella</taxon>
    </lineage>
</organism>
<dbReference type="Pfam" id="PF13489">
    <property type="entry name" value="Methyltransf_23"/>
    <property type="match status" value="1"/>
</dbReference>
<dbReference type="OrthoDB" id="2013972at2759"/>
<dbReference type="SUPFAM" id="SSF53335">
    <property type="entry name" value="S-adenosyl-L-methionine-dependent methyltransferases"/>
    <property type="match status" value="1"/>
</dbReference>
<dbReference type="PANTHER" id="PTHR43591">
    <property type="entry name" value="METHYLTRANSFERASE"/>
    <property type="match status" value="1"/>
</dbReference>
<protein>
    <recommendedName>
        <fullName evidence="4">Methyltransferase domain-containing protein</fullName>
    </recommendedName>
</protein>
<evidence type="ECO:0008006" key="4">
    <source>
        <dbReference type="Google" id="ProtNLM"/>
    </source>
</evidence>
<proteinExistence type="inferred from homology"/>
<dbReference type="Gene3D" id="3.40.50.150">
    <property type="entry name" value="Vaccinia Virus protein VP39"/>
    <property type="match status" value="1"/>
</dbReference>
<dbReference type="PANTHER" id="PTHR43591:SF14">
    <property type="entry name" value="METHYLTRANSFERASE"/>
    <property type="match status" value="1"/>
</dbReference>
<dbReference type="EMBL" id="KQ030526">
    <property type="protein sequence ID" value="KJZ74401.1"/>
    <property type="molecule type" value="Genomic_DNA"/>
</dbReference>
<evidence type="ECO:0000256" key="1">
    <source>
        <dbReference type="ARBA" id="ARBA00038158"/>
    </source>
</evidence>
<dbReference type="AlphaFoldDB" id="A0A0F7ZJH1"/>
<reference evidence="2 3" key="1">
    <citation type="journal article" date="2014" name="Genome Biol. Evol.">
        <title>Comparative genomics and transcriptomics analyses reveal divergent lifestyle features of nematode endoparasitic fungus Hirsutella minnesotensis.</title>
        <authorList>
            <person name="Lai Y."/>
            <person name="Liu K."/>
            <person name="Zhang X."/>
            <person name="Zhang X."/>
            <person name="Li K."/>
            <person name="Wang N."/>
            <person name="Shu C."/>
            <person name="Wu Y."/>
            <person name="Wang C."/>
            <person name="Bushley K.E."/>
            <person name="Xiang M."/>
            <person name="Liu X."/>
        </authorList>
    </citation>
    <scope>NUCLEOTIDE SEQUENCE [LARGE SCALE GENOMIC DNA]</scope>
    <source>
        <strain evidence="2 3">3608</strain>
    </source>
</reference>
<sequence>MDSPCGSPNSDRQDGGEFQFTFESLITSSTRSILESLGVEGSCSVSLTESVFDFPQEFGRTFHAYKAGLYLFPNDDIEQDRLAIQTEAIERLCSGKVHFAPFSDKNPPRNVLDLATGTGDWAIQIGEMFPSTKVIATDLSPIQPTLVPPNVHFYIEDSSERWIYSERFDYIHTRGTAGCWQSFEKDIAAQAFEWLYPGGYFESVELDNYTGLLCSGSPPALKDIYRRVGFEDVHELILPMPMNGWPDDPMLKRIGGLWERNFLSGLSGMTLSIFTRVFELSPEDVEACMAPAVALINVRRELSDLNVHAYMNLRIVWGRKPVA</sequence>
<gene>
    <name evidence="2" type="ORF">HIM_06211</name>
</gene>
<dbReference type="GO" id="GO:0008168">
    <property type="term" value="F:methyltransferase activity"/>
    <property type="evidence" value="ECO:0007669"/>
    <property type="project" value="TreeGrafter"/>
</dbReference>
<name>A0A0F7ZJH1_9HYPO</name>